<dbReference type="Pfam" id="PF25342">
    <property type="entry name" value="GT_PLOD"/>
    <property type="match status" value="1"/>
</dbReference>
<evidence type="ECO:0000313" key="5">
    <source>
        <dbReference type="EMBL" id="SZX62989.1"/>
    </source>
</evidence>
<evidence type="ECO:0000313" key="6">
    <source>
        <dbReference type="EMBL" id="SZX70862.1"/>
    </source>
</evidence>
<dbReference type="AlphaFoldDB" id="A0A383W193"/>
<dbReference type="InterPro" id="IPR057589">
    <property type="entry name" value="GT_PLOD"/>
</dbReference>
<dbReference type="Proteomes" id="UP000256970">
    <property type="component" value="Unassembled WGS sequence"/>
</dbReference>
<evidence type="ECO:0000256" key="3">
    <source>
        <dbReference type="ARBA" id="ARBA00022679"/>
    </source>
</evidence>
<gene>
    <name evidence="6" type="ORF">BQ4739_LOCUS11026</name>
    <name evidence="5" type="ORF">BQ4739_LOCUS3560</name>
</gene>
<evidence type="ECO:0000256" key="2">
    <source>
        <dbReference type="ARBA" id="ARBA00022676"/>
    </source>
</evidence>
<dbReference type="EMBL" id="FNXT01001016">
    <property type="protein sequence ID" value="SZX70862.1"/>
    <property type="molecule type" value="Genomic_DNA"/>
</dbReference>
<dbReference type="CDD" id="cd22997">
    <property type="entry name" value="GT_LH"/>
    <property type="match status" value="1"/>
</dbReference>
<evidence type="ECO:0000256" key="1">
    <source>
        <dbReference type="ARBA" id="ARBA00006721"/>
    </source>
</evidence>
<dbReference type="InterPro" id="IPR050757">
    <property type="entry name" value="Collagen_mod_GT25"/>
</dbReference>
<comment type="similarity">
    <text evidence="1">Belongs to the glycosyltransferase 25 family.</text>
</comment>
<proteinExistence type="inferred from homology"/>
<dbReference type="STRING" id="3088.A0A383W193"/>
<evidence type="ECO:0000259" key="4">
    <source>
        <dbReference type="Pfam" id="PF25342"/>
    </source>
</evidence>
<name>A0A383W193_TETOB</name>
<keyword evidence="3" id="KW-0808">Transferase</keyword>
<organism evidence="6 7">
    <name type="scientific">Tetradesmus obliquus</name>
    <name type="common">Green alga</name>
    <name type="synonym">Acutodesmus obliquus</name>
    <dbReference type="NCBI Taxonomy" id="3088"/>
    <lineage>
        <taxon>Eukaryota</taxon>
        <taxon>Viridiplantae</taxon>
        <taxon>Chlorophyta</taxon>
        <taxon>core chlorophytes</taxon>
        <taxon>Chlorophyceae</taxon>
        <taxon>CS clade</taxon>
        <taxon>Sphaeropleales</taxon>
        <taxon>Scenedesmaceae</taxon>
        <taxon>Tetradesmus</taxon>
    </lineage>
</organism>
<dbReference type="EMBL" id="FNXT01000276">
    <property type="protein sequence ID" value="SZX62989.1"/>
    <property type="molecule type" value="Genomic_DNA"/>
</dbReference>
<dbReference type="PANTHER" id="PTHR10730:SF53">
    <property type="entry name" value="GLYCOSYLTRANSFERASE 25 FAMILY MEMBER"/>
    <property type="match status" value="1"/>
</dbReference>
<keyword evidence="2" id="KW-0328">Glycosyltransferase</keyword>
<sequence length="314" mass="34217">MRQQKPWYERGMNQRSCQLLQQSFDSSAVLAGLQDQQQAAAAAGGAAPQLHILTIIGSNTPQARVESSPLLQSLPPGQRSRVTVLQAETRMGHGLQGFGAYGAKIIELYKYVSDSSIPPTDLVLLTDAFDVVMDAQAIASIPDKFAAVTNSSSSSSGGSGGSLAVLFAAERACWPDITRWSCYPQLQHTPYRYLNAGGLVGHVGYLRALLQPLMGLVSSWTDDQRFYSTAYLALREQHGFHIDSGCEVFQTLNQVDLMAGELLFDAERGGWFNVETNSYPVLMHGNGNTKDAFFGEVLPKVAGGWHWLNNSKTR</sequence>
<dbReference type="GO" id="GO:0016740">
    <property type="term" value="F:transferase activity"/>
    <property type="evidence" value="ECO:0007669"/>
    <property type="project" value="UniProtKB-KW"/>
</dbReference>
<protein>
    <recommendedName>
        <fullName evidence="4">PLOD1-3-like GT domain-containing protein</fullName>
    </recommendedName>
</protein>
<feature type="domain" description="PLOD1-3-like GT" evidence="4">
    <location>
        <begin position="102"/>
        <end position="292"/>
    </location>
</feature>
<accession>A0A383W193</accession>
<dbReference type="PANTHER" id="PTHR10730">
    <property type="entry name" value="PROCOLLAGEN-LYSINE,2-OXOGLUTARATE 5-DIOXYGENASE/GLYCOSYLTRANSFERASE 25 FAMILY MEMBER"/>
    <property type="match status" value="1"/>
</dbReference>
<keyword evidence="7" id="KW-1185">Reference proteome</keyword>
<reference evidence="6 7" key="1">
    <citation type="submission" date="2016-10" db="EMBL/GenBank/DDBJ databases">
        <authorList>
            <person name="Cai Z."/>
        </authorList>
    </citation>
    <scope>NUCLEOTIDE SEQUENCE [LARGE SCALE GENOMIC DNA]</scope>
</reference>
<evidence type="ECO:0000313" key="7">
    <source>
        <dbReference type="Proteomes" id="UP000256970"/>
    </source>
</evidence>